<reference evidence="1 2" key="1">
    <citation type="journal article" date="2019" name="Environ. Microbiol.">
        <title>Species interactions and distinct microbial communities in high Arctic permafrost affected cryosols are associated with the CH4 and CO2 gas fluxes.</title>
        <authorList>
            <person name="Altshuler I."/>
            <person name="Hamel J."/>
            <person name="Turney S."/>
            <person name="Magnuson E."/>
            <person name="Levesque R."/>
            <person name="Greer C."/>
            <person name="Whyte L.G."/>
        </authorList>
    </citation>
    <scope>NUCLEOTIDE SEQUENCE [LARGE SCALE GENOMIC DNA]</scope>
    <source>
        <strain evidence="1 2">S9.2P</strain>
    </source>
</reference>
<dbReference type="InterPro" id="IPR015018">
    <property type="entry name" value="DUF1905"/>
</dbReference>
<dbReference type="EMBL" id="RCYZ01000009">
    <property type="protein sequence ID" value="TPG62361.1"/>
    <property type="molecule type" value="Genomic_DNA"/>
</dbReference>
<evidence type="ECO:0000313" key="1">
    <source>
        <dbReference type="EMBL" id="TPG62361.1"/>
    </source>
</evidence>
<sequence>MSVAASFSAVLEPGGPSFMPTQVVVVPEAVRAALGPGTKRVVCTIGGHTERLGLLPREGGGRYLLLRKDLCAQLGLQIGQEITLSLAPDPDPDRIDLPDELAEALAAWPEAEAAFQAHSGAHKRAMARHVATAKAADTRARRAVQLAERLARGAHPFRAGG</sequence>
<dbReference type="Pfam" id="PF13376">
    <property type="entry name" value="OmdA"/>
    <property type="match status" value="1"/>
</dbReference>
<keyword evidence="2" id="KW-1185">Reference proteome</keyword>
<dbReference type="RefSeq" id="WP_140469098.1">
    <property type="nucleotide sequence ID" value="NZ_RCYZ01000009.1"/>
</dbReference>
<dbReference type="InterPro" id="IPR037079">
    <property type="entry name" value="AF2212/PG0164-like_sf"/>
</dbReference>
<dbReference type="OrthoDB" id="883381at2"/>
<name>A0A502GKN2_9BACT</name>
<dbReference type="Proteomes" id="UP000317646">
    <property type="component" value="Unassembled WGS sequence"/>
</dbReference>
<dbReference type="Gene3D" id="2.40.30.100">
    <property type="entry name" value="AF2212/PG0164-like"/>
    <property type="match status" value="1"/>
</dbReference>
<dbReference type="Pfam" id="PF08922">
    <property type="entry name" value="DUF1905"/>
    <property type="match status" value="1"/>
</dbReference>
<gene>
    <name evidence="1" type="ORF">EAH73_19390</name>
</gene>
<accession>A0A502GKN2</accession>
<comment type="caution">
    <text evidence="1">The sequence shown here is derived from an EMBL/GenBank/DDBJ whole genome shotgun (WGS) entry which is preliminary data.</text>
</comment>
<protein>
    <submittedName>
        <fullName evidence="1">DUF1905 domain-containing protein</fullName>
    </submittedName>
</protein>
<evidence type="ECO:0000313" key="2">
    <source>
        <dbReference type="Proteomes" id="UP000317646"/>
    </source>
</evidence>
<organism evidence="1 2">
    <name type="scientific">Hymenobacter nivis</name>
    <dbReference type="NCBI Taxonomy" id="1850093"/>
    <lineage>
        <taxon>Bacteria</taxon>
        <taxon>Pseudomonadati</taxon>
        <taxon>Bacteroidota</taxon>
        <taxon>Cytophagia</taxon>
        <taxon>Cytophagales</taxon>
        <taxon>Hymenobacteraceae</taxon>
        <taxon>Hymenobacter</taxon>
    </lineage>
</organism>
<dbReference type="SUPFAM" id="SSF141694">
    <property type="entry name" value="AF2212/PG0164-like"/>
    <property type="match status" value="1"/>
</dbReference>
<proteinExistence type="predicted"/>
<dbReference type="AlphaFoldDB" id="A0A502GKN2"/>